<protein>
    <submittedName>
        <fullName evidence="4">Uncharacterized protein</fullName>
    </submittedName>
</protein>
<dbReference type="InterPro" id="IPR058531">
    <property type="entry name" value="Baseplate_J_M"/>
</dbReference>
<dbReference type="Pfam" id="PF26079">
    <property type="entry name" value="Baseplate_J_C"/>
    <property type="match status" value="1"/>
</dbReference>
<reference evidence="4" key="1">
    <citation type="submission" date="2013-01" db="EMBL/GenBank/DDBJ databases">
        <title>The Genome Sequence of Clostridium clostridioforme 90A6.</title>
        <authorList>
            <consortium name="The Broad Institute Genome Sequencing Platform"/>
            <person name="Earl A."/>
            <person name="Ward D."/>
            <person name="Feldgarden M."/>
            <person name="Gevers D."/>
            <person name="Courvalin P."/>
            <person name="Lambert T."/>
            <person name="Walker B."/>
            <person name="Young S.K."/>
            <person name="Zeng Q."/>
            <person name="Gargeya S."/>
            <person name="Fitzgerald M."/>
            <person name="Haas B."/>
            <person name="Abouelleil A."/>
            <person name="Alvarado L."/>
            <person name="Arachchi H.M."/>
            <person name="Berlin A.M."/>
            <person name="Chapman S.B."/>
            <person name="Dewar J."/>
            <person name="Goldberg J."/>
            <person name="Griggs A."/>
            <person name="Gujja S."/>
            <person name="Hansen M."/>
            <person name="Howarth C."/>
            <person name="Imamovic A."/>
            <person name="Larimer J."/>
            <person name="McCowan C."/>
            <person name="Murphy C."/>
            <person name="Neiman D."/>
            <person name="Pearson M."/>
            <person name="Priest M."/>
            <person name="Roberts A."/>
            <person name="Saif S."/>
            <person name="Shea T."/>
            <person name="Sisk P."/>
            <person name="Sykes S."/>
            <person name="Wortman J."/>
            <person name="Nusbaum C."/>
            <person name="Birren B."/>
        </authorList>
    </citation>
    <scope>NUCLEOTIDE SEQUENCE [LARGE SCALE GENOMIC DNA]</scope>
    <source>
        <strain evidence="4">90A6</strain>
    </source>
</reference>
<feature type="domain" description="Baseplate J-like C-terminal" evidence="3">
    <location>
        <begin position="249"/>
        <end position="333"/>
    </location>
</feature>
<organism evidence="4 5">
    <name type="scientific">[Clostridium] clostridioforme 90A6</name>
    <dbReference type="NCBI Taxonomy" id="999406"/>
    <lineage>
        <taxon>Bacteria</taxon>
        <taxon>Bacillati</taxon>
        <taxon>Bacillota</taxon>
        <taxon>Clostridia</taxon>
        <taxon>Lachnospirales</taxon>
        <taxon>Lachnospiraceae</taxon>
        <taxon>Enterocloster</taxon>
    </lineage>
</organism>
<proteinExistence type="inferred from homology"/>
<dbReference type="AlphaFoldDB" id="R0D1D0"/>
<sequence>MSATYEEILQGMLNKVTNEVDKREGSIIYDALAPCAYFLAQQQFQIEHFFDLVFADTAIGDYLDRAAATYGLTRKEATAAVRIMTTSTAIENGTRWGINGLVYNVTGKRSENEYIVTCETPGETGNQYSGNMEPISNISNVTATLGGIDTPGTDAETDDAFRERLYAKIKRPATSGNAYHYRQWALEVAGVGDAKVFPLDNGPGTVTVLVVDDDKNISSSLPATVLKHIETVRPIGATVTVSSPEALPINISANVVLDGSKTISEVKSAFKEELTSFLKEMTFITYRVSYAKLGSLLLDIPGVEDFDNFRLNSGTGNVTISEKQIPIIGMITLAEVDALGVG</sequence>
<evidence type="ECO:0000313" key="5">
    <source>
        <dbReference type="Proteomes" id="UP000013180"/>
    </source>
</evidence>
<comment type="caution">
    <text evidence="4">The sequence shown here is derived from an EMBL/GenBank/DDBJ whole genome shotgun (WGS) entry which is preliminary data.</text>
</comment>
<dbReference type="Proteomes" id="UP000013180">
    <property type="component" value="Unassembled WGS sequence"/>
</dbReference>
<dbReference type="PANTHER" id="PTHR37829">
    <property type="entry name" value="PHAGE-LIKE ELEMENT PBSX PROTEIN XKDT"/>
    <property type="match status" value="1"/>
</dbReference>
<accession>R0D1D0</accession>
<dbReference type="RefSeq" id="WP_002586935.1">
    <property type="nucleotide sequence ID" value="NZ_KB851038.1"/>
</dbReference>
<comment type="similarity">
    <text evidence="1">Belongs to the Mu gp47/PBSX XkdT family.</text>
</comment>
<dbReference type="PANTHER" id="PTHR37829:SF3">
    <property type="entry name" value="PROTEIN JAYE-RELATED"/>
    <property type="match status" value="1"/>
</dbReference>
<feature type="domain" description="Baseplate J-like central" evidence="2">
    <location>
        <begin position="173"/>
        <end position="242"/>
    </location>
</feature>
<dbReference type="EMBL" id="AGYL01000023">
    <property type="protein sequence ID" value="ENZ63559.1"/>
    <property type="molecule type" value="Genomic_DNA"/>
</dbReference>
<evidence type="ECO:0000259" key="3">
    <source>
        <dbReference type="Pfam" id="PF26079"/>
    </source>
</evidence>
<gene>
    <name evidence="4" type="ORF">HMPREF1083_02862</name>
</gene>
<name>R0D1D0_9FIRM</name>
<evidence type="ECO:0000259" key="2">
    <source>
        <dbReference type="Pfam" id="PF26078"/>
    </source>
</evidence>
<keyword evidence="5" id="KW-1185">Reference proteome</keyword>
<evidence type="ECO:0000256" key="1">
    <source>
        <dbReference type="ARBA" id="ARBA00038087"/>
    </source>
</evidence>
<evidence type="ECO:0000313" key="4">
    <source>
        <dbReference type="EMBL" id="ENZ63559.1"/>
    </source>
</evidence>
<dbReference type="HOGENOM" id="CLU_039609_0_0_9"/>
<dbReference type="InterPro" id="IPR052399">
    <property type="entry name" value="Phage_Baseplate_Assmbl_Protein"/>
</dbReference>
<dbReference type="PATRIC" id="fig|999406.3.peg.3070"/>
<dbReference type="Pfam" id="PF26078">
    <property type="entry name" value="Baseplate_J_M"/>
    <property type="match status" value="1"/>
</dbReference>
<dbReference type="InterPro" id="IPR058530">
    <property type="entry name" value="Baseplate_J-like_C"/>
</dbReference>